<protein>
    <submittedName>
        <fullName evidence="2">Uncharacterized protein</fullName>
    </submittedName>
</protein>
<proteinExistence type="predicted"/>
<sequence>MVSQASTHKASGSFKKQDQKLERMEQPRTTDTANTKGPEQKFHTVKYPSPFPPVLGNYVNLARESHFSLFSHTNDSLTRIFFELKLISNRLLELFVDFCDGSFIMTSLVVSQTSHINHERQLQTGPMAPRVQQSKAELTLSVEDDA</sequence>
<feature type="compositionally biased region" description="Basic and acidic residues" evidence="1">
    <location>
        <begin position="15"/>
        <end position="28"/>
    </location>
</feature>
<dbReference type="Proteomes" id="UP000324800">
    <property type="component" value="Unassembled WGS sequence"/>
</dbReference>
<feature type="region of interest" description="Disordered" evidence="1">
    <location>
        <begin position="1"/>
        <end position="48"/>
    </location>
</feature>
<feature type="compositionally biased region" description="Polar residues" evidence="1">
    <location>
        <begin position="1"/>
        <end position="10"/>
    </location>
</feature>
<name>A0A5J4USK5_9EUKA</name>
<feature type="region of interest" description="Disordered" evidence="1">
    <location>
        <begin position="120"/>
        <end position="146"/>
    </location>
</feature>
<dbReference type="AlphaFoldDB" id="A0A5J4USK5"/>
<organism evidence="2 3">
    <name type="scientific">Streblomastix strix</name>
    <dbReference type="NCBI Taxonomy" id="222440"/>
    <lineage>
        <taxon>Eukaryota</taxon>
        <taxon>Metamonada</taxon>
        <taxon>Preaxostyla</taxon>
        <taxon>Oxymonadida</taxon>
        <taxon>Streblomastigidae</taxon>
        <taxon>Streblomastix</taxon>
    </lineage>
</organism>
<evidence type="ECO:0000256" key="1">
    <source>
        <dbReference type="SAM" id="MobiDB-lite"/>
    </source>
</evidence>
<dbReference type="EMBL" id="SNRW01012798">
    <property type="protein sequence ID" value="KAA6373387.1"/>
    <property type="molecule type" value="Genomic_DNA"/>
</dbReference>
<gene>
    <name evidence="2" type="ORF">EZS28_031086</name>
</gene>
<accession>A0A5J4USK5</accession>
<evidence type="ECO:0000313" key="3">
    <source>
        <dbReference type="Proteomes" id="UP000324800"/>
    </source>
</evidence>
<evidence type="ECO:0000313" key="2">
    <source>
        <dbReference type="EMBL" id="KAA6373387.1"/>
    </source>
</evidence>
<reference evidence="2 3" key="1">
    <citation type="submission" date="2019-03" db="EMBL/GenBank/DDBJ databases">
        <title>Single cell metagenomics reveals metabolic interactions within the superorganism composed of flagellate Streblomastix strix and complex community of Bacteroidetes bacteria on its surface.</title>
        <authorList>
            <person name="Treitli S.C."/>
            <person name="Kolisko M."/>
            <person name="Husnik F."/>
            <person name="Keeling P."/>
            <person name="Hampl V."/>
        </authorList>
    </citation>
    <scope>NUCLEOTIDE SEQUENCE [LARGE SCALE GENOMIC DNA]</scope>
    <source>
        <strain evidence="2">ST1C</strain>
    </source>
</reference>
<comment type="caution">
    <text evidence="2">The sequence shown here is derived from an EMBL/GenBank/DDBJ whole genome shotgun (WGS) entry which is preliminary data.</text>
</comment>